<dbReference type="Proteomes" id="UP000762676">
    <property type="component" value="Unassembled WGS sequence"/>
</dbReference>
<evidence type="ECO:0000313" key="2">
    <source>
        <dbReference type="Proteomes" id="UP000762676"/>
    </source>
</evidence>
<sequence length="88" mass="9962">MVLTYIPEGSRESWETPISFAFRLANCAPFCVTQWEKYYAPKMKKKALIALFDTKFPTNNENHVKDIGLEPLSVTASKIDPKSHGQGE</sequence>
<accession>A0AAV4FVY9</accession>
<name>A0AAV4FVY9_9GAST</name>
<organism evidence="1 2">
    <name type="scientific">Elysia marginata</name>
    <dbReference type="NCBI Taxonomy" id="1093978"/>
    <lineage>
        <taxon>Eukaryota</taxon>
        <taxon>Metazoa</taxon>
        <taxon>Spiralia</taxon>
        <taxon>Lophotrochozoa</taxon>
        <taxon>Mollusca</taxon>
        <taxon>Gastropoda</taxon>
        <taxon>Heterobranchia</taxon>
        <taxon>Euthyneura</taxon>
        <taxon>Panpulmonata</taxon>
        <taxon>Sacoglossa</taxon>
        <taxon>Placobranchoidea</taxon>
        <taxon>Plakobranchidae</taxon>
        <taxon>Elysia</taxon>
    </lineage>
</organism>
<dbReference type="AlphaFoldDB" id="A0AAV4FVY9"/>
<comment type="caution">
    <text evidence="1">The sequence shown here is derived from an EMBL/GenBank/DDBJ whole genome shotgun (WGS) entry which is preliminary data.</text>
</comment>
<evidence type="ECO:0000313" key="1">
    <source>
        <dbReference type="EMBL" id="GFR76461.1"/>
    </source>
</evidence>
<gene>
    <name evidence="1" type="ORF">ElyMa_002213600</name>
</gene>
<reference evidence="1 2" key="1">
    <citation type="journal article" date="2021" name="Elife">
        <title>Chloroplast acquisition without the gene transfer in kleptoplastic sea slugs, Plakobranchus ocellatus.</title>
        <authorList>
            <person name="Maeda T."/>
            <person name="Takahashi S."/>
            <person name="Yoshida T."/>
            <person name="Shimamura S."/>
            <person name="Takaki Y."/>
            <person name="Nagai Y."/>
            <person name="Toyoda A."/>
            <person name="Suzuki Y."/>
            <person name="Arimoto A."/>
            <person name="Ishii H."/>
            <person name="Satoh N."/>
            <person name="Nishiyama T."/>
            <person name="Hasebe M."/>
            <person name="Maruyama T."/>
            <person name="Minagawa J."/>
            <person name="Obokata J."/>
            <person name="Shigenobu S."/>
        </authorList>
    </citation>
    <scope>NUCLEOTIDE SEQUENCE [LARGE SCALE GENOMIC DNA]</scope>
</reference>
<keyword evidence="2" id="KW-1185">Reference proteome</keyword>
<protein>
    <submittedName>
        <fullName evidence="1">Uncharacterized protein</fullName>
    </submittedName>
</protein>
<proteinExistence type="predicted"/>
<dbReference type="EMBL" id="BMAT01004588">
    <property type="protein sequence ID" value="GFR76461.1"/>
    <property type="molecule type" value="Genomic_DNA"/>
</dbReference>